<keyword evidence="2" id="KW-1133">Transmembrane helix</keyword>
<name>A0A1M6TCY4_9FIRM</name>
<gene>
    <name evidence="5" type="ORF">SAMN02745136_02749</name>
</gene>
<keyword evidence="6" id="KW-1185">Reference proteome</keyword>
<feature type="transmembrane region" description="Helical" evidence="2">
    <location>
        <begin position="143"/>
        <end position="164"/>
    </location>
</feature>
<dbReference type="Gene3D" id="3.40.630.190">
    <property type="entry name" value="LCP protein"/>
    <property type="match status" value="1"/>
</dbReference>
<dbReference type="AlphaFoldDB" id="A0A1M6TCY4"/>
<dbReference type="InterPro" id="IPR004474">
    <property type="entry name" value="LytR_CpsA_psr"/>
</dbReference>
<keyword evidence="2" id="KW-0472">Membrane</keyword>
<dbReference type="InterPro" id="IPR008756">
    <property type="entry name" value="Peptidase_M56"/>
</dbReference>
<evidence type="ECO:0000256" key="1">
    <source>
        <dbReference type="ARBA" id="ARBA00006068"/>
    </source>
</evidence>
<reference evidence="5 6" key="1">
    <citation type="submission" date="2016-11" db="EMBL/GenBank/DDBJ databases">
        <authorList>
            <person name="Jaros S."/>
            <person name="Januszkiewicz K."/>
            <person name="Wedrychowicz H."/>
        </authorList>
    </citation>
    <scope>NUCLEOTIDE SEQUENCE [LARGE SCALE GENOMIC DNA]</scope>
    <source>
        <strain evidence="5 6">DSM 15929</strain>
    </source>
</reference>
<organism evidence="5 6">
    <name type="scientific">Anaerocolumna jejuensis DSM 15929</name>
    <dbReference type="NCBI Taxonomy" id="1121322"/>
    <lineage>
        <taxon>Bacteria</taxon>
        <taxon>Bacillati</taxon>
        <taxon>Bacillota</taxon>
        <taxon>Clostridia</taxon>
        <taxon>Lachnospirales</taxon>
        <taxon>Lachnospiraceae</taxon>
        <taxon>Anaerocolumna</taxon>
    </lineage>
</organism>
<dbReference type="CDD" id="cd07341">
    <property type="entry name" value="M56_BlaR1_MecR1_like"/>
    <property type="match status" value="1"/>
</dbReference>
<evidence type="ECO:0000313" key="6">
    <source>
        <dbReference type="Proteomes" id="UP000184386"/>
    </source>
</evidence>
<dbReference type="NCBIfam" id="TIGR00350">
    <property type="entry name" value="lytR_cpsA_psr"/>
    <property type="match status" value="1"/>
</dbReference>
<sequence>MNSLFLTVAGLSLACSAVILCVILLNKIFWKNYSRQWIYIIWAVIAIRLIIPVNIGIIDIPEVFNLTAGEKSFPLSDDSITNPNSLQAGGDSGKKMEQPLMDAVQKQQGDTGLSDTVKSQDITIGKEAAAPGKLPFPLLNGLAVIWIAGAVLFLLYHLTAYVYFKRKISRWSIPVQKKEVLEQFDGLCNELGLKHKLKLVTSTQVSSPVLAGFAKPCIVLPSQEFTKEQYYFILKHELIHYCHHDLAYKFILLLANALHWFNPLIYYMVYLANNDIELYCDEKLVAQNNLVFRENYSKILLHIMTGAKKDTILLSTGFNGGNKQIKKRFFQIMNAKPSKKGICFIISLLCLIVLAGNLVSGLLPAKASTSKLSNVQTNGLDLTAAPDPVKDIEKLSNILIVGLDDIGTEDKEADARADSVLVVSVNPSGKEIYLTSFLRDMYLEVPGHGKDKLSKVYTLGGTGLIQKTIEGNFGLTIDHTVTVKMKAFEKIIDTIGGVRIELSKEEAEYLNKTNYISNKKYRNVIPGEQRLNGNQVLGYARVRKVPAMDGEGDDFGRTDRLRKILSSIIGECSKKKTSELLLILNQIIPNVSTDLKLDELSRYLTAVLQENVQTKTLSIPAEGAYTLGRQEGMSVLEPDLDKNKAVLKEINP</sequence>
<evidence type="ECO:0000256" key="2">
    <source>
        <dbReference type="SAM" id="Phobius"/>
    </source>
</evidence>
<dbReference type="PANTHER" id="PTHR33392">
    <property type="entry name" value="POLYISOPRENYL-TEICHOIC ACID--PEPTIDOGLYCAN TEICHOIC ACID TRANSFERASE TAGU"/>
    <property type="match status" value="1"/>
</dbReference>
<feature type="transmembrane region" description="Helical" evidence="2">
    <location>
        <begin position="342"/>
        <end position="363"/>
    </location>
</feature>
<dbReference type="Proteomes" id="UP000184386">
    <property type="component" value="Unassembled WGS sequence"/>
</dbReference>
<dbReference type="Pfam" id="PF05569">
    <property type="entry name" value="Peptidase_M56"/>
    <property type="match status" value="1"/>
</dbReference>
<accession>A0A1M6TCY4</accession>
<dbReference type="EMBL" id="FRAC01000013">
    <property type="protein sequence ID" value="SHK54867.1"/>
    <property type="molecule type" value="Genomic_DNA"/>
</dbReference>
<feature type="transmembrane region" description="Helical" evidence="2">
    <location>
        <begin position="37"/>
        <end position="58"/>
    </location>
</feature>
<feature type="domain" description="Cell envelope-related transcriptional attenuator" evidence="3">
    <location>
        <begin position="416"/>
        <end position="572"/>
    </location>
</feature>
<comment type="similarity">
    <text evidence="1">Belongs to the LytR/CpsA/Psr (LCP) family.</text>
</comment>
<evidence type="ECO:0000259" key="4">
    <source>
        <dbReference type="Pfam" id="PF05569"/>
    </source>
</evidence>
<feature type="domain" description="Peptidase M56" evidence="4">
    <location>
        <begin position="7"/>
        <end position="330"/>
    </location>
</feature>
<dbReference type="RefSeq" id="WP_073276850.1">
    <property type="nucleotide sequence ID" value="NZ_FRAC01000013.1"/>
</dbReference>
<proteinExistence type="inferred from homology"/>
<dbReference type="Pfam" id="PF03816">
    <property type="entry name" value="LytR_cpsA_psr"/>
    <property type="match status" value="1"/>
</dbReference>
<dbReference type="STRING" id="1121322.SAMN02745136_02749"/>
<keyword evidence="2" id="KW-0812">Transmembrane</keyword>
<evidence type="ECO:0000259" key="3">
    <source>
        <dbReference type="Pfam" id="PF03816"/>
    </source>
</evidence>
<protein>
    <submittedName>
        <fullName evidence="5">Transcriptional attenuator, LytR family</fullName>
    </submittedName>
</protein>
<evidence type="ECO:0000313" key="5">
    <source>
        <dbReference type="EMBL" id="SHK54867.1"/>
    </source>
</evidence>
<feature type="transmembrane region" description="Helical" evidence="2">
    <location>
        <begin position="6"/>
        <end position="25"/>
    </location>
</feature>
<dbReference type="PANTHER" id="PTHR33392:SF6">
    <property type="entry name" value="POLYISOPRENYL-TEICHOIC ACID--PEPTIDOGLYCAN TEICHOIC ACID TRANSFERASE TAGU"/>
    <property type="match status" value="1"/>
</dbReference>
<dbReference type="InterPro" id="IPR050922">
    <property type="entry name" value="LytR/CpsA/Psr_CW_biosynth"/>
</dbReference>